<dbReference type="Proteomes" id="UP000461409">
    <property type="component" value="Unassembled WGS sequence"/>
</dbReference>
<proteinExistence type="predicted"/>
<accession>A0A844XBD0</accession>
<comment type="caution">
    <text evidence="2">The sequence shown here is derived from an EMBL/GenBank/DDBJ whole genome shotgun (WGS) entry which is preliminary data.</text>
</comment>
<protein>
    <recommendedName>
        <fullName evidence="4">KfrA N-terminal DNA-binding domain-containing protein</fullName>
    </recommendedName>
</protein>
<reference evidence="2 3" key="2">
    <citation type="submission" date="2020-02" db="EMBL/GenBank/DDBJ databases">
        <title>Erythrobacter dongmakensis sp. nov., isolated from a tidal mudflat.</title>
        <authorList>
            <person name="Kim I.S."/>
        </authorList>
    </citation>
    <scope>NUCLEOTIDE SEQUENCE [LARGE SCALE GENOMIC DNA]</scope>
    <source>
        <strain evidence="2 3">GH3-10</strain>
    </source>
</reference>
<reference evidence="2 3" key="1">
    <citation type="submission" date="2019-12" db="EMBL/GenBank/DDBJ databases">
        <authorList>
            <person name="Lee S.D."/>
        </authorList>
    </citation>
    <scope>NUCLEOTIDE SEQUENCE [LARGE SCALE GENOMIC DNA]</scope>
    <source>
        <strain evidence="2 3">GH3-10</strain>
    </source>
</reference>
<evidence type="ECO:0000256" key="1">
    <source>
        <dbReference type="SAM" id="Coils"/>
    </source>
</evidence>
<organism evidence="2 3">
    <name type="scientific">Aurantiacibacter rhizosphaerae</name>
    <dbReference type="NCBI Taxonomy" id="2691582"/>
    <lineage>
        <taxon>Bacteria</taxon>
        <taxon>Pseudomonadati</taxon>
        <taxon>Pseudomonadota</taxon>
        <taxon>Alphaproteobacteria</taxon>
        <taxon>Sphingomonadales</taxon>
        <taxon>Erythrobacteraceae</taxon>
        <taxon>Aurantiacibacter</taxon>
    </lineage>
</organism>
<sequence>MKKRDYKTQTDVDAIANRLLQEAGGDLDQVYGNAVATALGMPKGNQSVYDKVEDWKTRMEAQGIRHVRQAPDGLRDELERQLRAGVEDMVYVALGLTGKTIDEERQRSDQTEALLRKEIALLESKLVSEREARALADGKVETLAQDLAGSARNIAAEQERADLAEARLDELRNQHDALLGRLGVASVQGEVVRETAATEEAEDYPIDMSRYDYDE</sequence>
<keyword evidence="1" id="KW-0175">Coiled coil</keyword>
<gene>
    <name evidence="2" type="ORF">GRF63_03400</name>
</gene>
<name>A0A844XBD0_9SPHN</name>
<dbReference type="AlphaFoldDB" id="A0A844XBD0"/>
<dbReference type="RefSeq" id="WP_160484563.1">
    <property type="nucleotide sequence ID" value="NZ_WUBR01000001.1"/>
</dbReference>
<evidence type="ECO:0008006" key="4">
    <source>
        <dbReference type="Google" id="ProtNLM"/>
    </source>
</evidence>
<keyword evidence="3" id="KW-1185">Reference proteome</keyword>
<evidence type="ECO:0000313" key="2">
    <source>
        <dbReference type="EMBL" id="MWV26944.1"/>
    </source>
</evidence>
<feature type="coiled-coil region" evidence="1">
    <location>
        <begin position="154"/>
        <end position="181"/>
    </location>
</feature>
<evidence type="ECO:0000313" key="3">
    <source>
        <dbReference type="Proteomes" id="UP000461409"/>
    </source>
</evidence>
<dbReference type="EMBL" id="WUBR01000001">
    <property type="protein sequence ID" value="MWV26944.1"/>
    <property type="molecule type" value="Genomic_DNA"/>
</dbReference>